<evidence type="ECO:0000313" key="2">
    <source>
        <dbReference type="Proteomes" id="UP000076502"/>
    </source>
</evidence>
<dbReference type="EMBL" id="KQ434864">
    <property type="protein sequence ID" value="KZC09113.1"/>
    <property type="molecule type" value="Genomic_DNA"/>
</dbReference>
<proteinExistence type="predicted"/>
<dbReference type="Proteomes" id="UP000076502">
    <property type="component" value="Unassembled WGS sequence"/>
</dbReference>
<dbReference type="AlphaFoldDB" id="A0A154PBA3"/>
<sequence>MYRPMIQGGFKYFGVNKLMPLGPPPNSPVLSRPVPVRPTDCPGMIVYCDSRICTK</sequence>
<gene>
    <name evidence="1" type="ORF">WN55_11577</name>
</gene>
<accession>A0A154PBA3</accession>
<reference evidence="1 2" key="1">
    <citation type="submission" date="2015-07" db="EMBL/GenBank/DDBJ databases">
        <title>The genome of Dufourea novaeangliae.</title>
        <authorList>
            <person name="Pan H."/>
            <person name="Kapheim K."/>
        </authorList>
    </citation>
    <scope>NUCLEOTIDE SEQUENCE [LARGE SCALE GENOMIC DNA]</scope>
    <source>
        <strain evidence="1">0120121106</strain>
        <tissue evidence="1">Whole body</tissue>
    </source>
</reference>
<keyword evidence="2" id="KW-1185">Reference proteome</keyword>
<evidence type="ECO:0000313" key="1">
    <source>
        <dbReference type="EMBL" id="KZC09113.1"/>
    </source>
</evidence>
<organism evidence="1 2">
    <name type="scientific">Dufourea novaeangliae</name>
    <name type="common">Sweat bee</name>
    <dbReference type="NCBI Taxonomy" id="178035"/>
    <lineage>
        <taxon>Eukaryota</taxon>
        <taxon>Metazoa</taxon>
        <taxon>Ecdysozoa</taxon>
        <taxon>Arthropoda</taxon>
        <taxon>Hexapoda</taxon>
        <taxon>Insecta</taxon>
        <taxon>Pterygota</taxon>
        <taxon>Neoptera</taxon>
        <taxon>Endopterygota</taxon>
        <taxon>Hymenoptera</taxon>
        <taxon>Apocrita</taxon>
        <taxon>Aculeata</taxon>
        <taxon>Apoidea</taxon>
        <taxon>Anthophila</taxon>
        <taxon>Halictidae</taxon>
        <taxon>Rophitinae</taxon>
        <taxon>Dufourea</taxon>
    </lineage>
</organism>
<protein>
    <submittedName>
        <fullName evidence="1">Uncharacterized protein</fullName>
    </submittedName>
</protein>
<name>A0A154PBA3_DUFNO</name>